<name>X6MZL4_RETFI</name>
<organism evidence="2 3">
    <name type="scientific">Reticulomyxa filosa</name>
    <dbReference type="NCBI Taxonomy" id="46433"/>
    <lineage>
        <taxon>Eukaryota</taxon>
        <taxon>Sar</taxon>
        <taxon>Rhizaria</taxon>
        <taxon>Retaria</taxon>
        <taxon>Foraminifera</taxon>
        <taxon>Monothalamids</taxon>
        <taxon>Reticulomyxidae</taxon>
        <taxon>Reticulomyxa</taxon>
    </lineage>
</organism>
<dbReference type="GO" id="GO:0003676">
    <property type="term" value="F:nucleic acid binding"/>
    <property type="evidence" value="ECO:0007669"/>
    <property type="project" value="InterPro"/>
</dbReference>
<evidence type="ECO:0008006" key="4">
    <source>
        <dbReference type="Google" id="ProtNLM"/>
    </source>
</evidence>
<dbReference type="SUPFAM" id="SSF54928">
    <property type="entry name" value="RNA-binding domain, RBD"/>
    <property type="match status" value="1"/>
</dbReference>
<proteinExistence type="predicted"/>
<gene>
    <name evidence="2" type="ORF">RFI_18341</name>
</gene>
<evidence type="ECO:0000313" key="3">
    <source>
        <dbReference type="Proteomes" id="UP000023152"/>
    </source>
</evidence>
<feature type="compositionally biased region" description="Basic and acidic residues" evidence="1">
    <location>
        <begin position="218"/>
        <end position="235"/>
    </location>
</feature>
<keyword evidence="3" id="KW-1185">Reference proteome</keyword>
<reference evidence="2 3" key="1">
    <citation type="journal article" date="2013" name="Curr. Biol.">
        <title>The Genome of the Foraminiferan Reticulomyxa filosa.</title>
        <authorList>
            <person name="Glockner G."/>
            <person name="Hulsmann N."/>
            <person name="Schleicher M."/>
            <person name="Noegel A.A."/>
            <person name="Eichinger L."/>
            <person name="Gallinger C."/>
            <person name="Pawlowski J."/>
            <person name="Sierra R."/>
            <person name="Euteneuer U."/>
            <person name="Pillet L."/>
            <person name="Moustafa A."/>
            <person name="Platzer M."/>
            <person name="Groth M."/>
            <person name="Szafranski K."/>
            <person name="Schliwa M."/>
        </authorList>
    </citation>
    <scope>NUCLEOTIDE SEQUENCE [LARGE SCALE GENOMIC DNA]</scope>
</reference>
<dbReference type="Proteomes" id="UP000023152">
    <property type="component" value="Unassembled WGS sequence"/>
</dbReference>
<feature type="compositionally biased region" description="Basic and acidic residues" evidence="1">
    <location>
        <begin position="252"/>
        <end position="264"/>
    </location>
</feature>
<evidence type="ECO:0000313" key="2">
    <source>
        <dbReference type="EMBL" id="ETO18904.1"/>
    </source>
</evidence>
<protein>
    <recommendedName>
        <fullName evidence="4">RRM domain-containing protein</fullName>
    </recommendedName>
</protein>
<dbReference type="EMBL" id="ASPP01014268">
    <property type="protein sequence ID" value="ETO18904.1"/>
    <property type="molecule type" value="Genomic_DNA"/>
</dbReference>
<feature type="region of interest" description="Disordered" evidence="1">
    <location>
        <begin position="1"/>
        <end position="41"/>
    </location>
</feature>
<accession>X6MZL4</accession>
<sequence length="321" mass="37019">MISLEQTAKKEEVLTLLRTPSTNSESSLSPRNHGGVDPFPTPPLQIEDSECFIPNLVTSKSSSENGSDKQPFYHQSHASSHVIPRYNNLTLFIDQVPEQVQISLLMTAEELKSLLSRYGSVKDVQIYKKRVGSSQKCKVHAIATCFQKNICDKQRKWGHPFFGTGKQVPAKFNKKEQHITLFVRMHDPESGMHNAIKLVMCKYICLLPKKTRRPISKDLDDQRQTQEMTSHRNFDYKTQPNRMKPKHPRSYNQHDCRPPFRDGYRNGSRGSTQFKGKTRGQHRYQRQMVPNDKHNSPKIVGGVFHYSIHSSYNRSINDPHF</sequence>
<comment type="caution">
    <text evidence="2">The sequence shown here is derived from an EMBL/GenBank/DDBJ whole genome shotgun (WGS) entry which is preliminary data.</text>
</comment>
<feature type="region of interest" description="Disordered" evidence="1">
    <location>
        <begin position="218"/>
        <end position="283"/>
    </location>
</feature>
<dbReference type="AlphaFoldDB" id="X6MZL4"/>
<feature type="compositionally biased region" description="Polar residues" evidence="1">
    <location>
        <begin position="18"/>
        <end position="30"/>
    </location>
</feature>
<evidence type="ECO:0000256" key="1">
    <source>
        <dbReference type="SAM" id="MobiDB-lite"/>
    </source>
</evidence>
<dbReference type="InterPro" id="IPR035979">
    <property type="entry name" value="RBD_domain_sf"/>
</dbReference>